<feature type="transmembrane region" description="Helical" evidence="8">
    <location>
        <begin position="51"/>
        <end position="71"/>
    </location>
</feature>
<proteinExistence type="predicted"/>
<feature type="transmembrane region" description="Helical" evidence="8">
    <location>
        <begin position="363"/>
        <end position="384"/>
    </location>
</feature>
<accession>B8FIN4</accession>
<dbReference type="HOGENOM" id="CLU_457658_0_0_7"/>
<dbReference type="GO" id="GO:0016763">
    <property type="term" value="F:pentosyltransferase activity"/>
    <property type="evidence" value="ECO:0007669"/>
    <property type="project" value="TreeGrafter"/>
</dbReference>
<evidence type="ECO:0000256" key="7">
    <source>
        <dbReference type="ARBA" id="ARBA00023136"/>
    </source>
</evidence>
<dbReference type="eggNOG" id="COG5305">
    <property type="taxonomic scope" value="Bacteria"/>
</dbReference>
<sequence length="576" mass="62700">MKKHYPLIEISGLAIAGCILFLFGNFHFSAEVFGKIAPHPLWASHGPMCDLVFSVWGMIFIALALAAFFSLKRKAGTLAEKITDWSKLLFTEAMDLLKWAGSQTQTSGEWAWIGAFVLIGAGIRVYFAFQPIRFDEAHTFLQFVNNGALYLFSYSAPNNHVLHTLFVKLSVMLFGTGPFAIRLPSIAAGVLCIPAVFLLTRLILKSRKSGFFAAALTAVLPYFILYSSMARGYTILCLLSICLAIAGLRLAEKPNLSLCFLYSLIISLGIFDVPTFLFPAAGITVWTAACMKINGARPKDIAAGFIAPCAVFSLSGALFLYTPVIIASNGVSHIISNKFVKAKPLGLFLGKLPEHLAQTGNQMALGLSPVVLMLLFIILALGLFHLSRLKNQQGIWLAPIILACSLIILLAKRSIPFPRTWIYLPLFALVAMDAGYCLLAGKFKETGKSVLLVLSLTAAIVTAVQDPVTVNPATGYFPDAPKVVCYLSTHMKKGDMMIPHGHNSDATTEYYMYRAGLPNVENECDLKKGATIFYVTKKGFFPENKLGKNPTPSFETEDAEVFAVVYGEDAPGATAD</sequence>
<comment type="subcellular location">
    <subcellularLocation>
        <location evidence="1">Cell membrane</location>
        <topology evidence="1">Multi-pass membrane protein</topology>
    </subcellularLocation>
</comment>
<feature type="transmembrane region" description="Helical" evidence="8">
    <location>
        <begin position="7"/>
        <end position="28"/>
    </location>
</feature>
<feature type="transmembrane region" description="Helical" evidence="8">
    <location>
        <begin position="396"/>
        <end position="415"/>
    </location>
</feature>
<feature type="transmembrane region" description="Helical" evidence="8">
    <location>
        <begin position="421"/>
        <end position="439"/>
    </location>
</feature>
<dbReference type="KEGG" id="dal:Dalk_2331"/>
<keyword evidence="7 8" id="KW-0472">Membrane</keyword>
<feature type="transmembrane region" description="Helical" evidence="8">
    <location>
        <begin position="161"/>
        <end position="181"/>
    </location>
</feature>
<dbReference type="PANTHER" id="PTHR33908:SF11">
    <property type="entry name" value="MEMBRANE PROTEIN"/>
    <property type="match status" value="1"/>
</dbReference>
<dbReference type="InterPro" id="IPR050297">
    <property type="entry name" value="LipidA_mod_glycosyltrf_83"/>
</dbReference>
<keyword evidence="6 8" id="KW-1133">Transmembrane helix</keyword>
<feature type="transmembrane region" description="Helical" evidence="8">
    <location>
        <begin position="110"/>
        <end position="129"/>
    </location>
</feature>
<evidence type="ECO:0000256" key="5">
    <source>
        <dbReference type="ARBA" id="ARBA00022692"/>
    </source>
</evidence>
<keyword evidence="3" id="KW-0328">Glycosyltransferase</keyword>
<evidence type="ECO:0000313" key="10">
    <source>
        <dbReference type="EMBL" id="ACL04024.1"/>
    </source>
</evidence>
<evidence type="ECO:0000313" key="11">
    <source>
        <dbReference type="Proteomes" id="UP000000739"/>
    </source>
</evidence>
<feature type="transmembrane region" description="Helical" evidence="8">
    <location>
        <begin position="210"/>
        <end position="226"/>
    </location>
</feature>
<name>B8FIN4_DESAL</name>
<keyword evidence="5 8" id="KW-0812">Transmembrane</keyword>
<dbReference type="GO" id="GO:0009103">
    <property type="term" value="P:lipopolysaccharide biosynthetic process"/>
    <property type="evidence" value="ECO:0007669"/>
    <property type="project" value="UniProtKB-ARBA"/>
</dbReference>
<evidence type="ECO:0000256" key="1">
    <source>
        <dbReference type="ARBA" id="ARBA00004651"/>
    </source>
</evidence>
<gene>
    <name evidence="10" type="ordered locus">Dalk_2331</name>
</gene>
<evidence type="ECO:0000256" key="2">
    <source>
        <dbReference type="ARBA" id="ARBA00022475"/>
    </source>
</evidence>
<keyword evidence="11" id="KW-1185">Reference proteome</keyword>
<protein>
    <recommendedName>
        <fullName evidence="9">Glycosyltransferase RgtA/B/C/D-like domain-containing protein</fullName>
    </recommendedName>
</protein>
<dbReference type="EMBL" id="CP001322">
    <property type="protein sequence ID" value="ACL04024.1"/>
    <property type="molecule type" value="Genomic_DNA"/>
</dbReference>
<dbReference type="InterPro" id="IPR038731">
    <property type="entry name" value="RgtA/B/C-like"/>
</dbReference>
<dbReference type="PANTHER" id="PTHR33908">
    <property type="entry name" value="MANNOSYLTRANSFERASE YKCB-RELATED"/>
    <property type="match status" value="1"/>
</dbReference>
<dbReference type="GO" id="GO:0005886">
    <property type="term" value="C:plasma membrane"/>
    <property type="evidence" value="ECO:0007669"/>
    <property type="project" value="UniProtKB-SubCell"/>
</dbReference>
<evidence type="ECO:0000256" key="6">
    <source>
        <dbReference type="ARBA" id="ARBA00022989"/>
    </source>
</evidence>
<evidence type="ECO:0000259" key="9">
    <source>
        <dbReference type="Pfam" id="PF13231"/>
    </source>
</evidence>
<evidence type="ECO:0000256" key="3">
    <source>
        <dbReference type="ARBA" id="ARBA00022676"/>
    </source>
</evidence>
<keyword evidence="2" id="KW-1003">Cell membrane</keyword>
<organism evidence="10 11">
    <name type="scientific">Desulfatibacillum aliphaticivorans</name>
    <dbReference type="NCBI Taxonomy" id="218208"/>
    <lineage>
        <taxon>Bacteria</taxon>
        <taxon>Pseudomonadati</taxon>
        <taxon>Thermodesulfobacteriota</taxon>
        <taxon>Desulfobacteria</taxon>
        <taxon>Desulfobacterales</taxon>
        <taxon>Desulfatibacillaceae</taxon>
        <taxon>Desulfatibacillum</taxon>
    </lineage>
</organism>
<reference evidence="10 11" key="1">
    <citation type="journal article" date="2012" name="Environ. Microbiol.">
        <title>The genome sequence of Desulfatibacillum alkenivorans AK-01: a blueprint for anaerobic alkane oxidation.</title>
        <authorList>
            <person name="Callaghan A.V."/>
            <person name="Morris B.E."/>
            <person name="Pereira I.A."/>
            <person name="McInerney M.J."/>
            <person name="Austin R.N."/>
            <person name="Groves J.T."/>
            <person name="Kukor J.J."/>
            <person name="Suflita J.M."/>
            <person name="Young L.Y."/>
            <person name="Zylstra G.J."/>
            <person name="Wawrik B."/>
        </authorList>
    </citation>
    <scope>NUCLEOTIDE SEQUENCE [LARGE SCALE GENOMIC DNA]</scope>
    <source>
        <strain evidence="10 11">AK-01</strain>
    </source>
</reference>
<feature type="transmembrane region" description="Helical" evidence="8">
    <location>
        <begin position="263"/>
        <end position="289"/>
    </location>
</feature>
<keyword evidence="4" id="KW-0808">Transferase</keyword>
<dbReference type="Pfam" id="PF13231">
    <property type="entry name" value="PMT_2"/>
    <property type="match status" value="1"/>
</dbReference>
<feature type="transmembrane region" description="Helical" evidence="8">
    <location>
        <begin position="233"/>
        <end position="251"/>
    </location>
</feature>
<dbReference type="Proteomes" id="UP000000739">
    <property type="component" value="Chromosome"/>
</dbReference>
<feature type="domain" description="Glycosyltransferase RgtA/B/C/D-like" evidence="9">
    <location>
        <begin position="163"/>
        <end position="270"/>
    </location>
</feature>
<dbReference type="RefSeq" id="WP_015947098.1">
    <property type="nucleotide sequence ID" value="NC_011768.1"/>
</dbReference>
<feature type="transmembrane region" description="Helical" evidence="8">
    <location>
        <begin position="186"/>
        <end position="204"/>
    </location>
</feature>
<feature type="transmembrane region" description="Helical" evidence="8">
    <location>
        <begin position="301"/>
        <end position="321"/>
    </location>
</feature>
<evidence type="ECO:0000256" key="4">
    <source>
        <dbReference type="ARBA" id="ARBA00022679"/>
    </source>
</evidence>
<evidence type="ECO:0000256" key="8">
    <source>
        <dbReference type="SAM" id="Phobius"/>
    </source>
</evidence>
<dbReference type="AlphaFoldDB" id="B8FIN4"/>